<dbReference type="Proteomes" id="UP000192591">
    <property type="component" value="Unassembled WGS sequence"/>
</dbReference>
<evidence type="ECO:0000256" key="1">
    <source>
        <dbReference type="ARBA" id="ARBA00022801"/>
    </source>
</evidence>
<dbReference type="EMBL" id="MWIH01000002">
    <property type="protein sequence ID" value="OQO95181.1"/>
    <property type="molecule type" value="Genomic_DNA"/>
</dbReference>
<keyword evidence="1" id="KW-0378">Hydrolase</keyword>
<dbReference type="AlphaFoldDB" id="A0A1V9ADL7"/>
<gene>
    <name evidence="3" type="ORF">B1813_02790</name>
</gene>
<dbReference type="SUPFAM" id="SSF63817">
    <property type="entry name" value="Sortase"/>
    <property type="match status" value="1"/>
</dbReference>
<dbReference type="InterPro" id="IPR042001">
    <property type="entry name" value="Sortase_F"/>
</dbReference>
<name>A0A1V9ADL7_SACPI</name>
<feature type="region of interest" description="Disordered" evidence="2">
    <location>
        <begin position="39"/>
        <end position="58"/>
    </location>
</feature>
<organism evidence="3 4">
    <name type="scientific">Saccharomonospora piscinae</name>
    <dbReference type="NCBI Taxonomy" id="687388"/>
    <lineage>
        <taxon>Bacteria</taxon>
        <taxon>Bacillati</taxon>
        <taxon>Actinomycetota</taxon>
        <taxon>Actinomycetes</taxon>
        <taxon>Pseudonocardiales</taxon>
        <taxon>Pseudonocardiaceae</taxon>
        <taxon>Saccharomonospora</taxon>
    </lineage>
</organism>
<evidence type="ECO:0000256" key="2">
    <source>
        <dbReference type="SAM" id="MobiDB-lite"/>
    </source>
</evidence>
<keyword evidence="4" id="KW-1185">Reference proteome</keyword>
<dbReference type="GO" id="GO:0016787">
    <property type="term" value="F:hydrolase activity"/>
    <property type="evidence" value="ECO:0007669"/>
    <property type="project" value="UniProtKB-KW"/>
</dbReference>
<protein>
    <submittedName>
        <fullName evidence="3">Sortase</fullName>
    </submittedName>
</protein>
<evidence type="ECO:0000313" key="3">
    <source>
        <dbReference type="EMBL" id="OQO95181.1"/>
    </source>
</evidence>
<dbReference type="InterPro" id="IPR005754">
    <property type="entry name" value="Sortase"/>
</dbReference>
<sequence>MRVALVALALVAVPLLWWSLRPEAAGPDVEPVGEAAAGALTAGHGSPAPPVSGAPTVPTEPVEVTVPALDLAAPVVGVGTTDTGLAEIPEHVGTAGWYSPGPRPGSATGSAVLVGHVNDVEQGPGAFARLAETAPGDRVEVRTRTGAVLAFRVIAREQWDKADVPLPRLFDVGGSPRLVLLTCGGVLDQGTGQYQDNIAVTAVPLGGGPR</sequence>
<evidence type="ECO:0000313" key="4">
    <source>
        <dbReference type="Proteomes" id="UP000192591"/>
    </source>
</evidence>
<dbReference type="STRING" id="1962155.B1813_02790"/>
<reference evidence="3 4" key="1">
    <citation type="submission" date="2017-02" db="EMBL/GenBank/DDBJ databases">
        <title>Draft genome of Saccharomonospora sp. 154.</title>
        <authorList>
            <person name="Alonso-Carmona G.S."/>
            <person name="De La Haba R."/>
            <person name="Vera-Gargallo B."/>
            <person name="Sandoval-Trujillo A.H."/>
            <person name="Ramirez-Duran N."/>
            <person name="Ventosa A."/>
        </authorList>
    </citation>
    <scope>NUCLEOTIDE SEQUENCE [LARGE SCALE GENOMIC DNA]</scope>
    <source>
        <strain evidence="3 4">LRS4.154</strain>
    </source>
</reference>
<dbReference type="CDD" id="cd05829">
    <property type="entry name" value="Sortase_F"/>
    <property type="match status" value="1"/>
</dbReference>
<proteinExistence type="predicted"/>
<dbReference type="Gene3D" id="2.40.260.10">
    <property type="entry name" value="Sortase"/>
    <property type="match status" value="1"/>
</dbReference>
<dbReference type="Pfam" id="PF04203">
    <property type="entry name" value="Sortase"/>
    <property type="match status" value="1"/>
</dbReference>
<comment type="caution">
    <text evidence="3">The sequence shown here is derived from an EMBL/GenBank/DDBJ whole genome shotgun (WGS) entry which is preliminary data.</text>
</comment>
<accession>A0A1V9ADL7</accession>
<dbReference type="InterPro" id="IPR023365">
    <property type="entry name" value="Sortase_dom-sf"/>
</dbReference>